<dbReference type="AlphaFoldDB" id="I9T0B1"/>
<dbReference type="OrthoDB" id="1063323at2"/>
<dbReference type="GO" id="GO:0005524">
    <property type="term" value="F:ATP binding"/>
    <property type="evidence" value="ECO:0007669"/>
    <property type="project" value="InterPro"/>
</dbReference>
<dbReference type="InterPro" id="IPR000719">
    <property type="entry name" value="Prot_kinase_dom"/>
</dbReference>
<keyword evidence="3" id="KW-1185">Reference proteome</keyword>
<name>I9T0B1_9BACE</name>
<dbReference type="Gene3D" id="1.10.510.10">
    <property type="entry name" value="Transferase(Phosphotransferase) domain 1"/>
    <property type="match status" value="1"/>
</dbReference>
<gene>
    <name evidence="2" type="ORF">HMPREF1071_02796</name>
</gene>
<dbReference type="RefSeq" id="WP_007480715.1">
    <property type="nucleotide sequence ID" value="NZ_JH724308.1"/>
</dbReference>
<proteinExistence type="predicted"/>
<dbReference type="PATRIC" id="fig|997887.3.peg.2901"/>
<evidence type="ECO:0000313" key="2">
    <source>
        <dbReference type="EMBL" id="EIY62176.1"/>
    </source>
</evidence>
<dbReference type="SUPFAM" id="SSF56112">
    <property type="entry name" value="Protein kinase-like (PK-like)"/>
    <property type="match status" value="1"/>
</dbReference>
<sequence length="343" mass="38958">MMLPSIEEIKNTISDPRNILVSRLNGYSPIPGLLGPEQYPGGFSIVFPFTNGRDKKALRIWHKEIPEIKKRTSQISSYLSQNTQLDYFIDYEYINNAIRFDTGIKLDAVLMDWGDGHTLKDYIDNLVHSNVDSQTKTSEIIELAKSFLALFSDLHKVHISHGDLQHGNILVMDSKRIKLIDYDSLFVPTMGDKITQVTSGLSGYQHPSRSSSAYATEKNDYFSELIIITSLIYISEDINVWDDLSLMNDDYSLLFNAKDYRDFKNSMVFKRGISKSRILKLLLKEILIALDCADIESLSPIEEIIERVGLNWNIYSVGGYCINCGSLFTIGDNYCTNCGTKRI</sequence>
<dbReference type="InterPro" id="IPR011009">
    <property type="entry name" value="Kinase-like_dom_sf"/>
</dbReference>
<evidence type="ECO:0000313" key="3">
    <source>
        <dbReference type="Proteomes" id="UP000005150"/>
    </source>
</evidence>
<evidence type="ECO:0000259" key="1">
    <source>
        <dbReference type="PROSITE" id="PS50011"/>
    </source>
</evidence>
<reference evidence="2 3" key="1">
    <citation type="submission" date="2012-02" db="EMBL/GenBank/DDBJ databases">
        <title>The Genome Sequence of Bacteroides salyersiae CL02T12C01.</title>
        <authorList>
            <consortium name="The Broad Institute Genome Sequencing Platform"/>
            <person name="Earl A."/>
            <person name="Ward D."/>
            <person name="Feldgarden M."/>
            <person name="Gevers D."/>
            <person name="Zitomersky N.L."/>
            <person name="Coyne M.J."/>
            <person name="Comstock L.E."/>
            <person name="Young S.K."/>
            <person name="Zeng Q."/>
            <person name="Gargeya S."/>
            <person name="Fitzgerald M."/>
            <person name="Haas B."/>
            <person name="Abouelleil A."/>
            <person name="Alvarado L."/>
            <person name="Arachchi H.M."/>
            <person name="Berlin A."/>
            <person name="Chapman S.B."/>
            <person name="Gearin G."/>
            <person name="Goldberg J."/>
            <person name="Griggs A."/>
            <person name="Gujja S."/>
            <person name="Hansen M."/>
            <person name="Heiman D."/>
            <person name="Howarth C."/>
            <person name="Larimer J."/>
            <person name="Lui A."/>
            <person name="MacDonald P.J.P."/>
            <person name="McCowen C."/>
            <person name="Montmayeur A."/>
            <person name="Murphy C."/>
            <person name="Neiman D."/>
            <person name="Pearson M."/>
            <person name="Priest M."/>
            <person name="Roberts A."/>
            <person name="Saif S."/>
            <person name="Shea T."/>
            <person name="Sisk P."/>
            <person name="Stolte C."/>
            <person name="Sykes S."/>
            <person name="Wortman J."/>
            <person name="Nusbaum C."/>
            <person name="Birren B."/>
        </authorList>
    </citation>
    <scope>NUCLEOTIDE SEQUENCE [LARGE SCALE GENOMIC DNA]</scope>
    <source>
        <strain evidence="2 3">CL02T12C01</strain>
    </source>
</reference>
<dbReference type="Proteomes" id="UP000005150">
    <property type="component" value="Unassembled WGS sequence"/>
</dbReference>
<dbReference type="PROSITE" id="PS50011">
    <property type="entry name" value="PROTEIN_KINASE_DOM"/>
    <property type="match status" value="1"/>
</dbReference>
<accession>I9T0B1</accession>
<protein>
    <recommendedName>
        <fullName evidence="1">Protein kinase domain-containing protein</fullName>
    </recommendedName>
</protein>
<comment type="caution">
    <text evidence="2">The sequence shown here is derived from an EMBL/GenBank/DDBJ whole genome shotgun (WGS) entry which is preliminary data.</text>
</comment>
<feature type="domain" description="Protein kinase" evidence="1">
    <location>
        <begin position="32"/>
        <end position="310"/>
    </location>
</feature>
<organism evidence="2 3">
    <name type="scientific">Bacteroides salyersiae CL02T12C01</name>
    <dbReference type="NCBI Taxonomy" id="997887"/>
    <lineage>
        <taxon>Bacteria</taxon>
        <taxon>Pseudomonadati</taxon>
        <taxon>Bacteroidota</taxon>
        <taxon>Bacteroidia</taxon>
        <taxon>Bacteroidales</taxon>
        <taxon>Bacteroidaceae</taxon>
        <taxon>Bacteroides</taxon>
    </lineage>
</organism>
<dbReference type="GO" id="GO:0004672">
    <property type="term" value="F:protein kinase activity"/>
    <property type="evidence" value="ECO:0007669"/>
    <property type="project" value="InterPro"/>
</dbReference>
<dbReference type="EMBL" id="AGXV01000032">
    <property type="protein sequence ID" value="EIY62176.1"/>
    <property type="molecule type" value="Genomic_DNA"/>
</dbReference>
<dbReference type="HOGENOM" id="CLU_843738_0_0_10"/>